<proteinExistence type="predicted"/>
<evidence type="ECO:0000256" key="4">
    <source>
        <dbReference type="ARBA" id="ARBA00023098"/>
    </source>
</evidence>
<keyword evidence="5" id="KW-0496">Mitochondrion</keyword>
<keyword evidence="9" id="KW-1185">Reference proteome</keyword>
<keyword evidence="2" id="KW-0276">Fatty acid metabolism</keyword>
<dbReference type="SUPFAM" id="SSF52096">
    <property type="entry name" value="ClpP/crotonase"/>
    <property type="match status" value="1"/>
</dbReference>
<dbReference type="PANTHER" id="PTHR43602:SF1">
    <property type="entry name" value="ENOYL-COA HYDRATASE DOMAIN-CONTAINING PROTEIN 3, MITOCHONDRIAL"/>
    <property type="match status" value="1"/>
</dbReference>
<evidence type="ECO:0000313" key="8">
    <source>
        <dbReference type="EMBL" id="KAK7091695.1"/>
    </source>
</evidence>
<comment type="caution">
    <text evidence="8">The sequence shown here is derived from an EMBL/GenBank/DDBJ whole genome shotgun (WGS) entry which is preliminary data.</text>
</comment>
<dbReference type="CDD" id="cd06558">
    <property type="entry name" value="crotonase-like"/>
    <property type="match status" value="1"/>
</dbReference>
<comment type="function">
    <text evidence="6">May play a role in fatty acid biosynthesis and insulin sensitivity.</text>
</comment>
<keyword evidence="4" id="KW-0443">Lipid metabolism</keyword>
<organism evidence="8 9">
    <name type="scientific">Littorina saxatilis</name>
    <dbReference type="NCBI Taxonomy" id="31220"/>
    <lineage>
        <taxon>Eukaryota</taxon>
        <taxon>Metazoa</taxon>
        <taxon>Spiralia</taxon>
        <taxon>Lophotrochozoa</taxon>
        <taxon>Mollusca</taxon>
        <taxon>Gastropoda</taxon>
        <taxon>Caenogastropoda</taxon>
        <taxon>Littorinimorpha</taxon>
        <taxon>Littorinoidea</taxon>
        <taxon>Littorinidae</taxon>
        <taxon>Littorina</taxon>
    </lineage>
</organism>
<dbReference type="InterPro" id="IPR014748">
    <property type="entry name" value="Enoyl-CoA_hydra_C"/>
</dbReference>
<dbReference type="Proteomes" id="UP001374579">
    <property type="component" value="Unassembled WGS sequence"/>
</dbReference>
<dbReference type="PANTHER" id="PTHR43602">
    <property type="match status" value="1"/>
</dbReference>
<accession>A0AAN9AR82</accession>
<name>A0AAN9AR82_9CAEN</name>
<evidence type="ECO:0000256" key="1">
    <source>
        <dbReference type="ARBA" id="ARBA00004173"/>
    </source>
</evidence>
<dbReference type="InterPro" id="IPR001753">
    <property type="entry name" value="Enoyl-CoA_hydra/iso"/>
</dbReference>
<dbReference type="GO" id="GO:0006631">
    <property type="term" value="P:fatty acid metabolic process"/>
    <property type="evidence" value="ECO:0007669"/>
    <property type="project" value="UniProtKB-KW"/>
</dbReference>
<dbReference type="AlphaFoldDB" id="A0AAN9AR82"/>
<keyword evidence="3" id="KW-0809">Transit peptide</keyword>
<dbReference type="InterPro" id="IPR052377">
    <property type="entry name" value="Mitochondrial_ECH-domain"/>
</dbReference>
<comment type="subcellular location">
    <subcellularLocation>
        <location evidence="1">Mitochondrion</location>
    </subcellularLocation>
</comment>
<dbReference type="EMBL" id="JBAMIC010000022">
    <property type="protein sequence ID" value="KAK7091695.1"/>
    <property type="molecule type" value="Genomic_DNA"/>
</dbReference>
<evidence type="ECO:0000256" key="3">
    <source>
        <dbReference type="ARBA" id="ARBA00022946"/>
    </source>
</evidence>
<dbReference type="Gene3D" id="3.90.226.10">
    <property type="entry name" value="2-enoyl-CoA Hydratase, Chain A, domain 1"/>
    <property type="match status" value="1"/>
</dbReference>
<dbReference type="Gene3D" id="1.10.12.10">
    <property type="entry name" value="Lyase 2-enoyl-coa Hydratase, Chain A, domain 2"/>
    <property type="match status" value="1"/>
</dbReference>
<protein>
    <recommendedName>
        <fullName evidence="7">Enoyl-CoA hydratase domain-containing protein 3, mitochondrial</fullName>
    </recommendedName>
</protein>
<dbReference type="NCBIfam" id="NF006008">
    <property type="entry name" value="PRK08139.1"/>
    <property type="match status" value="1"/>
</dbReference>
<evidence type="ECO:0000256" key="2">
    <source>
        <dbReference type="ARBA" id="ARBA00022832"/>
    </source>
</evidence>
<dbReference type="InterPro" id="IPR029045">
    <property type="entry name" value="ClpP/crotonase-like_dom_sf"/>
</dbReference>
<dbReference type="Pfam" id="PF00378">
    <property type="entry name" value="ECH_1"/>
    <property type="match status" value="1"/>
</dbReference>
<dbReference type="GO" id="GO:0005739">
    <property type="term" value="C:mitochondrion"/>
    <property type="evidence" value="ECO:0007669"/>
    <property type="project" value="UniProtKB-SubCell"/>
</dbReference>
<sequence length="294" mass="32251">MAALSRRCAPLCKFGKLFRANGIRSISGTASRYTQTESQPHPLLITTQVDGIRTICLNDPKKRNALSLNMLNQLHQALTPDSEDLRVIILRHTGPVFSAGHDLKELTDKTGREYHEEVFSTCSSVMNLVQDLPVPVIAQIHGLATAAGCQLVATSDIAVVTEQSRFATPGVAVGLFCTTPGVAVGRSVPRKVALEMMFTGQPISAHDALLHGLVSKVVPEEKLEEETMKIAKKICEYSKDVIALGKAAFYSQMSLEKKAAYRFSEKVMVENLQLQDCKEGIGAFIEKRKPNWKD</sequence>
<dbReference type="GO" id="GO:0016836">
    <property type="term" value="F:hydro-lyase activity"/>
    <property type="evidence" value="ECO:0007669"/>
    <property type="project" value="TreeGrafter"/>
</dbReference>
<evidence type="ECO:0000256" key="5">
    <source>
        <dbReference type="ARBA" id="ARBA00023128"/>
    </source>
</evidence>
<reference evidence="8 9" key="1">
    <citation type="submission" date="2024-02" db="EMBL/GenBank/DDBJ databases">
        <title>Chromosome-scale genome assembly of the rough periwinkle Littorina saxatilis.</title>
        <authorList>
            <person name="De Jode A."/>
            <person name="Faria R."/>
            <person name="Formenti G."/>
            <person name="Sims Y."/>
            <person name="Smith T.P."/>
            <person name="Tracey A."/>
            <person name="Wood J.M.D."/>
            <person name="Zagrodzka Z.B."/>
            <person name="Johannesson K."/>
            <person name="Butlin R.K."/>
            <person name="Leder E.H."/>
        </authorList>
    </citation>
    <scope>NUCLEOTIDE SEQUENCE [LARGE SCALE GENOMIC DNA]</scope>
    <source>
        <strain evidence="8">Snail1</strain>
        <tissue evidence="8">Muscle</tissue>
    </source>
</reference>
<evidence type="ECO:0000313" key="9">
    <source>
        <dbReference type="Proteomes" id="UP001374579"/>
    </source>
</evidence>
<evidence type="ECO:0000256" key="7">
    <source>
        <dbReference type="ARBA" id="ARBA00040545"/>
    </source>
</evidence>
<evidence type="ECO:0000256" key="6">
    <source>
        <dbReference type="ARBA" id="ARBA00037410"/>
    </source>
</evidence>
<gene>
    <name evidence="8" type="ORF">V1264_009349</name>
</gene>